<feature type="region of interest" description="Disordered" evidence="10">
    <location>
        <begin position="652"/>
        <end position="726"/>
    </location>
</feature>
<feature type="compositionally biased region" description="Basic and acidic residues" evidence="10">
    <location>
        <begin position="1096"/>
        <end position="1125"/>
    </location>
</feature>
<dbReference type="InterPro" id="IPR020635">
    <property type="entry name" value="Tyr_kinase_cat_dom"/>
</dbReference>
<dbReference type="SUPFAM" id="SSF56112">
    <property type="entry name" value="Protein kinase-like (PK-like)"/>
    <property type="match status" value="1"/>
</dbReference>
<evidence type="ECO:0000313" key="17">
    <source>
        <dbReference type="RefSeq" id="XP_036363790.1"/>
    </source>
</evidence>
<evidence type="ECO:0000313" key="18">
    <source>
        <dbReference type="RefSeq" id="XP_036363791.1"/>
    </source>
</evidence>
<dbReference type="FunFam" id="1.10.510.10:FF:000521">
    <property type="entry name" value="Tyrosine-protein kinase pr2"/>
    <property type="match status" value="1"/>
</dbReference>
<feature type="compositionally biased region" description="Polar residues" evidence="10">
    <location>
        <begin position="834"/>
        <end position="843"/>
    </location>
</feature>
<dbReference type="RefSeq" id="XP_029643544.1">
    <property type="nucleotide sequence ID" value="XM_029787684.2"/>
</dbReference>
<dbReference type="InterPro" id="IPR050198">
    <property type="entry name" value="Non-receptor_tyrosine_kinases"/>
</dbReference>
<feature type="compositionally biased region" description="Basic and acidic residues" evidence="10">
    <location>
        <begin position="1060"/>
        <end position="1074"/>
    </location>
</feature>
<dbReference type="InterPro" id="IPR017441">
    <property type="entry name" value="Protein_kinase_ATP_BS"/>
</dbReference>
<feature type="compositionally biased region" description="Basic and acidic residues" evidence="10">
    <location>
        <begin position="942"/>
        <end position="1003"/>
    </location>
</feature>
<dbReference type="EC" id="2.7.10.2" evidence="1"/>
<dbReference type="GO" id="GO:0005524">
    <property type="term" value="F:ATP binding"/>
    <property type="evidence" value="ECO:0007669"/>
    <property type="project" value="UniProtKB-UniRule"/>
</dbReference>
<dbReference type="Pfam" id="PF22931">
    <property type="entry name" value="SAM_TNK"/>
    <property type="match status" value="1"/>
</dbReference>
<feature type="compositionally biased region" description="Polar residues" evidence="10">
    <location>
        <begin position="850"/>
        <end position="865"/>
    </location>
</feature>
<dbReference type="Gene3D" id="3.30.200.20">
    <property type="entry name" value="Phosphorylase Kinase, domain 1"/>
    <property type="match status" value="1"/>
</dbReference>
<dbReference type="PROSITE" id="PS50011">
    <property type="entry name" value="PROTEIN_KINASE_DOM"/>
    <property type="match status" value="1"/>
</dbReference>
<dbReference type="InterPro" id="IPR008266">
    <property type="entry name" value="Tyr_kinase_AS"/>
</dbReference>
<accession>A0A6P7SZE4</accession>
<feature type="compositionally biased region" description="Low complexity" evidence="10">
    <location>
        <begin position="1076"/>
        <end position="1095"/>
    </location>
</feature>
<evidence type="ECO:0000313" key="16">
    <source>
        <dbReference type="RefSeq" id="XP_029643546.1"/>
    </source>
</evidence>
<dbReference type="PROSITE" id="PS00109">
    <property type="entry name" value="PROTEIN_KINASE_TYR"/>
    <property type="match status" value="1"/>
</dbReference>
<feature type="compositionally biased region" description="Basic and acidic residues" evidence="10">
    <location>
        <begin position="780"/>
        <end position="797"/>
    </location>
</feature>
<feature type="binding site" evidence="9">
    <location>
        <position position="165"/>
    </location>
    <ligand>
        <name>ATP</name>
        <dbReference type="ChEBI" id="CHEBI:30616"/>
    </ligand>
</feature>
<feature type="compositionally biased region" description="Polar residues" evidence="10">
    <location>
        <begin position="756"/>
        <end position="765"/>
    </location>
</feature>
<dbReference type="RefSeq" id="XP_036363791.1">
    <property type="nucleotide sequence ID" value="XM_036507898.1"/>
</dbReference>
<dbReference type="Pfam" id="PF07714">
    <property type="entry name" value="PK_Tyr_Ser-Thr"/>
    <property type="match status" value="1"/>
</dbReference>
<dbReference type="CDD" id="cd09539">
    <property type="entry name" value="SAM_TNK-like"/>
    <property type="match status" value="1"/>
</dbReference>
<dbReference type="RefSeq" id="XP_036363790.1">
    <property type="nucleotide sequence ID" value="XM_036507897.1"/>
</dbReference>
<evidence type="ECO:0000256" key="6">
    <source>
        <dbReference type="ARBA" id="ARBA00022840"/>
    </source>
</evidence>
<evidence type="ECO:0000256" key="7">
    <source>
        <dbReference type="ARBA" id="ARBA00023137"/>
    </source>
</evidence>
<feature type="compositionally biased region" description="Polar residues" evidence="10">
    <location>
        <begin position="564"/>
        <end position="602"/>
    </location>
</feature>
<evidence type="ECO:0000256" key="1">
    <source>
        <dbReference type="ARBA" id="ARBA00011903"/>
    </source>
</evidence>
<evidence type="ECO:0000256" key="5">
    <source>
        <dbReference type="ARBA" id="ARBA00022777"/>
    </source>
</evidence>
<feature type="compositionally biased region" description="Pro residues" evidence="10">
    <location>
        <begin position="1045"/>
        <end position="1054"/>
    </location>
</feature>
<evidence type="ECO:0000256" key="8">
    <source>
        <dbReference type="ARBA" id="ARBA00047899"/>
    </source>
</evidence>
<keyword evidence="4 9" id="KW-0547">Nucleotide-binding</keyword>
<dbReference type="Proteomes" id="UP000515154">
    <property type="component" value="Linkage group LG12"/>
</dbReference>
<dbReference type="InterPro" id="IPR000719">
    <property type="entry name" value="Prot_kinase_dom"/>
</dbReference>
<feature type="compositionally biased region" description="Basic and acidic residues" evidence="10">
    <location>
        <begin position="1019"/>
        <end position="1042"/>
    </location>
</feature>
<sequence>MAALNKELYGFLIDAELEHYYSALKNELKISSLAHLKYVRDEDLINVGMTKPEMRRFKKYYKKEIPQGTIGKIKKFISGNLSSGISNTMTAILRASDASMGRSLSPSPPEQRMPRPVSYIRPLGKQIIPPESISCNKTLGEGEFGIVQQGIWTTENNDKVQVAIKCLSRDRMQNGVAEFLKEANIMQTIDHENIVRMFGVVLDKESSLMLVTELAPMRSLLECLKEPSLRLDFPVLRLCDFSQQICDGMAYLESKRLIHRDLAARNILVFSKNKVKISDFGLSRALGVGKDYYQSNFTINLKLPIAWCAPECINYLKFTSASDVWSYGVTLWEMFTYGFQPWAGMTGQQILEAVDQPNCQRLDRPDLCPREYFDLMKSCWEDDPKDRPTFSEIFLKQPKMRPSLAKAVADSPETSAGDEYLVFKAYDTIVILDKNPENAPSKFWKGALDTGKCGLFDATKTVAFIEPKTSPIELPRTSLSRKESSRRSGRKLRADMISGPKDDLRHTGHIGYDGAVFGDIPFIGDGKLPVKVSSPGKLTEESRGASISLPRFAGESPAHDRIIRNSQSDISLNQDGSRPGTNGYGNTWSSRDSLESSSTIRTEGSGGGYQDIDEEMDFDFGDFKVPDLTTSLDFGPSLMDEVMKALEDKKDEDITRSLSTSKDTSPVVEETKVTPVETTADEEEESTTLSPKDTSPLIPPHVPETPPREPKSEGKKQAKVKPMSAHDEKMINNAIALANEFAMQCNKMNMDDDQLSPKSETSSDSPKLIQKLKISMKRSPKQERKKTFTEEIAMKADLDDDLPPESQEAYNILVMKGAGKESSPSSPAVESLSQELTINTELSPNKAEPESSSFSSTATLPTATITRKDSDIKPLSKSRAAMSKIEPPPIPKPRPEHRVEPTPRIESITKPEVTKPELPPKPDIVPQIDQPKEAPPLPETPPRTDHLSRSEPKFDYPIKTESSIKSESQSKPEIAVKPEILPKTDFPKMESKIEYPLKSEHPSRIPHPSKIPPPTKIEYSFRKESPPRLERSESQQRSEPLPRMDVPPPPPPTAIPKAEPVVERAHSVDRENGHHSLSLDSFSFSKESSPASSSERSVEDRDLETESRDKLGGGYDRRSDSHSERFGISSPKMSFDEEFAEPSPREIMSKLARESRIRRSMDHQRAMSTESMDHSHIRNLREPQGIPTKVVPTANGEDEEVDTNPLRMLRGGAIPIRGGRGQGKLLFHRNKISPWKKNSEEIEALRKLFCNEVSEVDCRQALEETKWNIQSAIKYIKLKQLISTGLADVNRCKEALLKCNWDVEQAADHLLVHPKDSPECVDV</sequence>
<dbReference type="InterPro" id="IPR001245">
    <property type="entry name" value="Ser-Thr/Tyr_kinase_cat_dom"/>
</dbReference>
<feature type="compositionally biased region" description="Basic and acidic residues" evidence="10">
    <location>
        <begin position="893"/>
        <end position="920"/>
    </location>
</feature>
<keyword evidence="3" id="KW-0808">Transferase</keyword>
<gene>
    <name evidence="15 16 17 18 19" type="primary">LOC115217963</name>
</gene>
<dbReference type="KEGG" id="osn:115217963"/>
<dbReference type="Gene3D" id="1.10.8.10">
    <property type="entry name" value="DNA helicase RuvA subunit, C-terminal domain"/>
    <property type="match status" value="1"/>
</dbReference>
<dbReference type="PANTHER" id="PTHR24418">
    <property type="entry name" value="TYROSINE-PROTEIN KINASE"/>
    <property type="match status" value="1"/>
</dbReference>
<comment type="catalytic activity">
    <reaction evidence="8">
        <text>L-threonyl-[protein] + ATP = O-phospho-L-threonyl-[protein] + ADP + H(+)</text>
        <dbReference type="Rhea" id="RHEA:46608"/>
        <dbReference type="Rhea" id="RHEA-COMP:11060"/>
        <dbReference type="Rhea" id="RHEA-COMP:11605"/>
        <dbReference type="ChEBI" id="CHEBI:15378"/>
        <dbReference type="ChEBI" id="CHEBI:30013"/>
        <dbReference type="ChEBI" id="CHEBI:30616"/>
        <dbReference type="ChEBI" id="CHEBI:61977"/>
        <dbReference type="ChEBI" id="CHEBI:456216"/>
        <dbReference type="EC" id="2.7.11.1"/>
    </reaction>
</comment>
<evidence type="ECO:0000256" key="10">
    <source>
        <dbReference type="SAM" id="MobiDB-lite"/>
    </source>
</evidence>
<organism evidence="14 19">
    <name type="scientific">Octopus sinensis</name>
    <name type="common">East Asian common octopus</name>
    <dbReference type="NCBI Taxonomy" id="2607531"/>
    <lineage>
        <taxon>Eukaryota</taxon>
        <taxon>Metazoa</taxon>
        <taxon>Spiralia</taxon>
        <taxon>Lophotrochozoa</taxon>
        <taxon>Mollusca</taxon>
        <taxon>Cephalopoda</taxon>
        <taxon>Coleoidea</taxon>
        <taxon>Octopodiformes</taxon>
        <taxon>Octopoda</taxon>
        <taxon>Incirrata</taxon>
        <taxon>Octopodidae</taxon>
        <taxon>Octopus</taxon>
    </lineage>
</organism>
<feature type="region of interest" description="Disordered" evidence="10">
    <location>
        <begin position="534"/>
        <end position="614"/>
    </location>
</feature>
<dbReference type="SUPFAM" id="SSF46934">
    <property type="entry name" value="UBA-like"/>
    <property type="match status" value="1"/>
</dbReference>
<evidence type="ECO:0000256" key="4">
    <source>
        <dbReference type="ARBA" id="ARBA00022741"/>
    </source>
</evidence>
<evidence type="ECO:0000259" key="13">
    <source>
        <dbReference type="PROSITE" id="PS50108"/>
    </source>
</evidence>
<evidence type="ECO:0000313" key="15">
    <source>
        <dbReference type="RefSeq" id="XP_029643544.1"/>
    </source>
</evidence>
<keyword evidence="6 9" id="KW-0067">ATP-binding</keyword>
<evidence type="ECO:0000259" key="11">
    <source>
        <dbReference type="PROSITE" id="PS50011"/>
    </source>
</evidence>
<dbReference type="RefSeq" id="XP_029643546.1">
    <property type="nucleotide sequence ID" value="XM_029787686.2"/>
</dbReference>
<feature type="region of interest" description="Disordered" evidence="10">
    <location>
        <begin position="748"/>
        <end position="1144"/>
    </location>
</feature>
<evidence type="ECO:0000313" key="19">
    <source>
        <dbReference type="RefSeq" id="XP_036363792.1"/>
    </source>
</evidence>
<dbReference type="PRINTS" id="PR00109">
    <property type="entry name" value="TYRKINASE"/>
</dbReference>
<dbReference type="SMART" id="SM00219">
    <property type="entry name" value="TyrKc"/>
    <property type="match status" value="1"/>
</dbReference>
<reference evidence="15 16" key="1">
    <citation type="submission" date="2025-08" db="UniProtKB">
        <authorList>
            <consortium name="RefSeq"/>
        </authorList>
    </citation>
    <scope>IDENTIFICATION</scope>
</reference>
<keyword evidence="7" id="KW-0829">Tyrosine-protein kinase</keyword>
<dbReference type="InterPro" id="IPR055175">
    <property type="entry name" value="ACK/TNK-like_SAM"/>
</dbReference>
<dbReference type="RefSeq" id="XP_036363792.1">
    <property type="nucleotide sequence ID" value="XM_036507899.1"/>
</dbReference>
<feature type="compositionally biased region" description="Low complexity" evidence="10">
    <location>
        <begin position="821"/>
        <end position="833"/>
    </location>
</feature>
<keyword evidence="14" id="KW-1185">Reference proteome</keyword>
<dbReference type="GO" id="GO:0004715">
    <property type="term" value="F:non-membrane spanning protein tyrosine kinase activity"/>
    <property type="evidence" value="ECO:0007669"/>
    <property type="project" value="UniProtKB-EC"/>
</dbReference>
<name>A0A6P7SZE4_9MOLL</name>
<evidence type="ECO:0000256" key="9">
    <source>
        <dbReference type="PROSITE-ProRule" id="PRU10141"/>
    </source>
</evidence>
<feature type="domain" description="CRIB" evidence="13">
    <location>
        <begin position="497"/>
        <end position="511"/>
    </location>
</feature>
<dbReference type="Gene3D" id="1.10.510.10">
    <property type="entry name" value="Transferase(Phosphotransferase) domain 1"/>
    <property type="match status" value="1"/>
</dbReference>
<dbReference type="PROSITE" id="PS50108">
    <property type="entry name" value="CRIB"/>
    <property type="match status" value="1"/>
</dbReference>
<dbReference type="GO" id="GO:0004674">
    <property type="term" value="F:protein serine/threonine kinase activity"/>
    <property type="evidence" value="ECO:0007669"/>
    <property type="project" value="UniProtKB-EC"/>
</dbReference>
<keyword evidence="5" id="KW-0418">Kinase</keyword>
<evidence type="ECO:0000256" key="3">
    <source>
        <dbReference type="ARBA" id="ARBA00022679"/>
    </source>
</evidence>
<dbReference type="InterPro" id="IPR000095">
    <property type="entry name" value="CRIB_dom"/>
</dbReference>
<dbReference type="PROSITE" id="PS00107">
    <property type="entry name" value="PROTEIN_KINASE_ATP"/>
    <property type="match status" value="1"/>
</dbReference>
<dbReference type="PROSITE" id="PS50030">
    <property type="entry name" value="UBA"/>
    <property type="match status" value="1"/>
</dbReference>
<feature type="compositionally biased region" description="Basic and acidic residues" evidence="10">
    <location>
        <begin position="706"/>
        <end position="716"/>
    </location>
</feature>
<keyword evidence="2" id="KW-0728">SH3 domain</keyword>
<protein>
    <recommendedName>
        <fullName evidence="1">non-specific protein-tyrosine kinase</fullName>
        <ecNumber evidence="1">2.7.10.2</ecNumber>
    </recommendedName>
</protein>
<feature type="domain" description="Protein kinase" evidence="11">
    <location>
        <begin position="133"/>
        <end position="400"/>
    </location>
</feature>
<dbReference type="InterPro" id="IPR049587">
    <property type="entry name" value="TNK-like_SAM"/>
</dbReference>
<proteinExistence type="predicted"/>
<dbReference type="InterPro" id="IPR015940">
    <property type="entry name" value="UBA"/>
</dbReference>
<evidence type="ECO:0000256" key="2">
    <source>
        <dbReference type="ARBA" id="ARBA00022443"/>
    </source>
</evidence>
<feature type="domain" description="UBA" evidence="12">
    <location>
        <begin position="1261"/>
        <end position="1313"/>
    </location>
</feature>
<evidence type="ECO:0000313" key="14">
    <source>
        <dbReference type="Proteomes" id="UP000515154"/>
    </source>
</evidence>
<dbReference type="InterPro" id="IPR009060">
    <property type="entry name" value="UBA-like_sf"/>
</dbReference>
<evidence type="ECO:0000259" key="12">
    <source>
        <dbReference type="PROSITE" id="PS50030"/>
    </source>
</evidence>
<dbReference type="InterPro" id="IPR011009">
    <property type="entry name" value="Kinase-like_dom_sf"/>
</dbReference>